<gene>
    <name evidence="7" type="ORF">GCM10007301_48310</name>
</gene>
<keyword evidence="5" id="KW-0521">NADP</keyword>
<evidence type="ECO:0000256" key="3">
    <source>
        <dbReference type="ARBA" id="ARBA00022643"/>
    </source>
</evidence>
<evidence type="ECO:0000259" key="6">
    <source>
        <dbReference type="Pfam" id="PF00881"/>
    </source>
</evidence>
<proteinExistence type="inferred from homology"/>
<dbReference type="CDD" id="cd02146">
    <property type="entry name" value="NfsA-like"/>
    <property type="match status" value="1"/>
</dbReference>
<evidence type="ECO:0000256" key="5">
    <source>
        <dbReference type="PIRNR" id="PIRNR005426"/>
    </source>
</evidence>
<reference evidence="7" key="1">
    <citation type="journal article" date="2014" name="Int. J. Syst. Evol. Microbiol.">
        <title>Complete genome sequence of Corynebacterium casei LMG S-19264T (=DSM 44701T), isolated from a smear-ripened cheese.</title>
        <authorList>
            <consortium name="US DOE Joint Genome Institute (JGI-PGF)"/>
            <person name="Walter F."/>
            <person name="Albersmeier A."/>
            <person name="Kalinowski J."/>
            <person name="Ruckert C."/>
        </authorList>
    </citation>
    <scope>NUCLEOTIDE SEQUENCE</scope>
    <source>
        <strain evidence="7">CCM 7897</strain>
    </source>
</reference>
<evidence type="ECO:0000256" key="1">
    <source>
        <dbReference type="ARBA" id="ARBA00008366"/>
    </source>
</evidence>
<dbReference type="InterPro" id="IPR029479">
    <property type="entry name" value="Nitroreductase"/>
</dbReference>
<evidence type="ECO:0000256" key="4">
    <source>
        <dbReference type="ARBA" id="ARBA00023002"/>
    </source>
</evidence>
<keyword evidence="3 5" id="KW-0288">FMN</keyword>
<organism evidence="7 8">
    <name type="scientific">Azorhizobium oxalatiphilum</name>
    <dbReference type="NCBI Taxonomy" id="980631"/>
    <lineage>
        <taxon>Bacteria</taxon>
        <taxon>Pseudomonadati</taxon>
        <taxon>Pseudomonadota</taxon>
        <taxon>Alphaproteobacteria</taxon>
        <taxon>Hyphomicrobiales</taxon>
        <taxon>Xanthobacteraceae</taxon>
        <taxon>Azorhizobium</taxon>
    </lineage>
</organism>
<dbReference type="InterPro" id="IPR000415">
    <property type="entry name" value="Nitroreductase-like"/>
</dbReference>
<evidence type="ECO:0000256" key="2">
    <source>
        <dbReference type="ARBA" id="ARBA00022630"/>
    </source>
</evidence>
<dbReference type="PIRSF" id="PIRSF005426">
    <property type="entry name" value="Frp"/>
    <property type="match status" value="1"/>
</dbReference>
<accession>A0A917CBH3</accession>
<evidence type="ECO:0000313" key="7">
    <source>
        <dbReference type="EMBL" id="GGF82523.1"/>
    </source>
</evidence>
<evidence type="ECO:0000313" key="8">
    <source>
        <dbReference type="Proteomes" id="UP000606044"/>
    </source>
</evidence>
<dbReference type="Gene3D" id="3.40.109.10">
    <property type="entry name" value="NADH Oxidase"/>
    <property type="match status" value="1"/>
</dbReference>
<keyword evidence="4 5" id="KW-0560">Oxidoreductase</keyword>
<dbReference type="PANTHER" id="PTHR43425:SF2">
    <property type="entry name" value="OXYGEN-INSENSITIVE NADPH NITROREDUCTASE"/>
    <property type="match status" value="1"/>
</dbReference>
<comment type="caution">
    <text evidence="7">The sequence shown here is derived from an EMBL/GenBank/DDBJ whole genome shotgun (WGS) entry which is preliminary data.</text>
</comment>
<dbReference type="PANTHER" id="PTHR43425">
    <property type="entry name" value="OXYGEN-INSENSITIVE NADPH NITROREDUCTASE"/>
    <property type="match status" value="1"/>
</dbReference>
<keyword evidence="2 5" id="KW-0285">Flavoprotein</keyword>
<dbReference type="EMBL" id="BMCT01000009">
    <property type="protein sequence ID" value="GGF82523.1"/>
    <property type="molecule type" value="Genomic_DNA"/>
</dbReference>
<dbReference type="InterPro" id="IPR016446">
    <property type="entry name" value="Flavin_OxRdtase_Frp"/>
</dbReference>
<reference evidence="7" key="2">
    <citation type="submission" date="2020-09" db="EMBL/GenBank/DDBJ databases">
        <authorList>
            <person name="Sun Q."/>
            <person name="Sedlacek I."/>
        </authorList>
    </citation>
    <scope>NUCLEOTIDE SEQUENCE</scope>
    <source>
        <strain evidence="7">CCM 7897</strain>
    </source>
</reference>
<protein>
    <submittedName>
        <fullName evidence="7">NADPH-dependent oxidoreductase</fullName>
    </submittedName>
</protein>
<dbReference type="RefSeq" id="WP_188583446.1">
    <property type="nucleotide sequence ID" value="NZ_BMCT01000009.1"/>
</dbReference>
<dbReference type="Proteomes" id="UP000606044">
    <property type="component" value="Unassembled WGS sequence"/>
</dbReference>
<name>A0A917CBH3_9HYPH</name>
<sequence length="281" mass="30316">MNDALAGISTEPAAEAFAHRYREQPRPLPRPWNEVLRTQLDHRSVRSYLASPISEETLELLVAAAQSAPTSSNLQAWSVVAVRDVARKAELARLAGGQAHIVQAPLVLVWIADLSRITRIAAAQGVELEGADFTESFLLATIDAALAAQNAVVAAESLGLGTVYIGALRNHPLEVAALLELPERAFAVFGLVVGHPDPARPADIKPRLPQAAVLHHEVYDAEAQVEAVRRHDAHSLAFRAEQGLDATPWSAQAIQRLRTVASLMGRHVLRQAVAKLGFPLK</sequence>
<dbReference type="AlphaFoldDB" id="A0A917CBH3"/>
<feature type="domain" description="Nitroreductase" evidence="6">
    <location>
        <begin position="42"/>
        <end position="195"/>
    </location>
</feature>
<comment type="similarity">
    <text evidence="1 5">Belongs to the flavin oxidoreductase frp family.</text>
</comment>
<dbReference type="SUPFAM" id="SSF55469">
    <property type="entry name" value="FMN-dependent nitroreductase-like"/>
    <property type="match status" value="1"/>
</dbReference>
<dbReference type="GO" id="GO:0016491">
    <property type="term" value="F:oxidoreductase activity"/>
    <property type="evidence" value="ECO:0007669"/>
    <property type="project" value="UniProtKB-UniRule"/>
</dbReference>
<dbReference type="Pfam" id="PF00881">
    <property type="entry name" value="Nitroreductase"/>
    <property type="match status" value="1"/>
</dbReference>
<keyword evidence="8" id="KW-1185">Reference proteome</keyword>